<protein>
    <submittedName>
        <fullName evidence="1">Uncharacterized protein</fullName>
    </submittedName>
</protein>
<dbReference type="EMBL" id="LAZR01001274">
    <property type="protein sequence ID" value="KKN47493.1"/>
    <property type="molecule type" value="Genomic_DNA"/>
</dbReference>
<evidence type="ECO:0000313" key="1">
    <source>
        <dbReference type="EMBL" id="KKN47493.1"/>
    </source>
</evidence>
<dbReference type="AlphaFoldDB" id="A0A0F9U1I1"/>
<comment type="caution">
    <text evidence="1">The sequence shown here is derived from an EMBL/GenBank/DDBJ whole genome shotgun (WGS) entry which is preliminary data.</text>
</comment>
<sequence length="35" mass="4189">AQELFHTDNVKNLLLPFHRKFKYLHTAFDNNIEAC</sequence>
<proteinExistence type="predicted"/>
<reference evidence="1" key="1">
    <citation type="journal article" date="2015" name="Nature">
        <title>Complex archaea that bridge the gap between prokaryotes and eukaryotes.</title>
        <authorList>
            <person name="Spang A."/>
            <person name="Saw J.H."/>
            <person name="Jorgensen S.L."/>
            <person name="Zaremba-Niedzwiedzka K."/>
            <person name="Martijn J."/>
            <person name="Lind A.E."/>
            <person name="van Eijk R."/>
            <person name="Schleper C."/>
            <person name="Guy L."/>
            <person name="Ettema T.J."/>
        </authorList>
    </citation>
    <scope>NUCLEOTIDE SEQUENCE</scope>
</reference>
<feature type="non-terminal residue" evidence="1">
    <location>
        <position position="1"/>
    </location>
</feature>
<gene>
    <name evidence="1" type="ORF">LCGC14_0662560</name>
</gene>
<name>A0A0F9U1I1_9ZZZZ</name>
<organism evidence="1">
    <name type="scientific">marine sediment metagenome</name>
    <dbReference type="NCBI Taxonomy" id="412755"/>
    <lineage>
        <taxon>unclassified sequences</taxon>
        <taxon>metagenomes</taxon>
        <taxon>ecological metagenomes</taxon>
    </lineage>
</organism>
<accession>A0A0F9U1I1</accession>